<keyword evidence="1" id="KW-0472">Membrane</keyword>
<name>Q6TF96_AERHY</name>
<dbReference type="EMBL" id="AY422744">
    <property type="protein sequence ID" value="AAR06624.1"/>
    <property type="molecule type" value="Genomic_DNA"/>
</dbReference>
<dbReference type="AlphaFoldDB" id="Q6TF96"/>
<feature type="transmembrane region" description="Helical" evidence="1">
    <location>
        <begin position="12"/>
        <end position="31"/>
    </location>
</feature>
<feature type="non-terminal residue" evidence="2">
    <location>
        <position position="69"/>
    </location>
</feature>
<keyword evidence="1" id="KW-1133">Transmembrane helix</keyword>
<evidence type="ECO:0000256" key="1">
    <source>
        <dbReference type="SAM" id="Phobius"/>
    </source>
</evidence>
<keyword evidence="1" id="KW-0812">Transmembrane</keyword>
<accession>Q6TF96</accession>
<protein>
    <submittedName>
        <fullName evidence="2">Uncharacterized protein</fullName>
    </submittedName>
</protein>
<proteinExistence type="predicted"/>
<sequence length="69" mass="7589">MRVILYSQNMNIAIILSTIVHLYAPCHLLTYKIRLLLFTALGQHCWPGGSVSNNRVLLTVLPATSGSGH</sequence>
<organism evidence="2">
    <name type="scientific">Aeromonas hydrophila</name>
    <dbReference type="NCBI Taxonomy" id="644"/>
    <lineage>
        <taxon>Bacteria</taxon>
        <taxon>Pseudomonadati</taxon>
        <taxon>Pseudomonadota</taxon>
        <taxon>Gammaproteobacteria</taxon>
        <taxon>Aeromonadales</taxon>
        <taxon>Aeromonadaceae</taxon>
        <taxon>Aeromonas</taxon>
    </lineage>
</organism>
<evidence type="ECO:0000313" key="2">
    <source>
        <dbReference type="EMBL" id="AAR06624.1"/>
    </source>
</evidence>
<reference evidence="2" key="1">
    <citation type="journal article" date="2000" name="Microbiology">
        <title>Molecular analysis of genetic differences between virulent and avirulent strains of Aeromonas hydrophila isolated from diseased fish.</title>
        <authorList>
            <person name="Zhang Y.L."/>
            <person name="Ong C.T."/>
            <person name="Leung K.Y."/>
        </authorList>
    </citation>
    <scope>NUCLEOTIDE SEQUENCE</scope>
    <source>
        <strain evidence="2">PPD134/91</strain>
    </source>
</reference>
<reference evidence="2" key="2">
    <citation type="submission" date="2003-09" db="EMBL/GenBank/DDBJ databases">
        <authorList>
            <person name="Lau Y.L."/>
            <person name="Leung K.Y."/>
        </authorList>
    </citation>
    <scope>NUCLEOTIDE SEQUENCE</scope>
    <source>
        <strain evidence="2">PPD134/91</strain>
    </source>
</reference>